<evidence type="ECO:0000313" key="3">
    <source>
        <dbReference type="Proteomes" id="UP000800092"/>
    </source>
</evidence>
<reference evidence="2" key="1">
    <citation type="journal article" date="2020" name="Stud. Mycol.">
        <title>101 Dothideomycetes genomes: a test case for predicting lifestyles and emergence of pathogens.</title>
        <authorList>
            <person name="Haridas S."/>
            <person name="Albert R."/>
            <person name="Binder M."/>
            <person name="Bloem J."/>
            <person name="Labutti K."/>
            <person name="Salamov A."/>
            <person name="Andreopoulos B."/>
            <person name="Baker S."/>
            <person name="Barry K."/>
            <person name="Bills G."/>
            <person name="Bluhm B."/>
            <person name="Cannon C."/>
            <person name="Castanera R."/>
            <person name="Culley D."/>
            <person name="Daum C."/>
            <person name="Ezra D."/>
            <person name="Gonzalez J."/>
            <person name="Henrissat B."/>
            <person name="Kuo A."/>
            <person name="Liang C."/>
            <person name="Lipzen A."/>
            <person name="Lutzoni F."/>
            <person name="Magnuson J."/>
            <person name="Mondo S."/>
            <person name="Nolan M."/>
            <person name="Ohm R."/>
            <person name="Pangilinan J."/>
            <person name="Park H.-J."/>
            <person name="Ramirez L."/>
            <person name="Alfaro M."/>
            <person name="Sun H."/>
            <person name="Tritt A."/>
            <person name="Yoshinaga Y."/>
            <person name="Zwiers L.-H."/>
            <person name="Turgeon B."/>
            <person name="Goodwin S."/>
            <person name="Spatafora J."/>
            <person name="Crous P."/>
            <person name="Grigoriev I."/>
        </authorList>
    </citation>
    <scope>NUCLEOTIDE SEQUENCE</scope>
    <source>
        <strain evidence="2">Tuck. ex Michener</strain>
    </source>
</reference>
<evidence type="ECO:0000313" key="2">
    <source>
        <dbReference type="EMBL" id="KAF2228907.1"/>
    </source>
</evidence>
<feature type="compositionally biased region" description="Low complexity" evidence="1">
    <location>
        <begin position="308"/>
        <end position="318"/>
    </location>
</feature>
<protein>
    <submittedName>
        <fullName evidence="2">Uncharacterized protein</fullName>
    </submittedName>
</protein>
<dbReference type="Proteomes" id="UP000800092">
    <property type="component" value="Unassembled WGS sequence"/>
</dbReference>
<proteinExistence type="predicted"/>
<feature type="region of interest" description="Disordered" evidence="1">
    <location>
        <begin position="253"/>
        <end position="281"/>
    </location>
</feature>
<feature type="compositionally biased region" description="Polar residues" evidence="1">
    <location>
        <begin position="297"/>
        <end position="307"/>
    </location>
</feature>
<keyword evidence="3" id="KW-1185">Reference proteome</keyword>
<feature type="region of interest" description="Disordered" evidence="1">
    <location>
        <begin position="296"/>
        <end position="359"/>
    </location>
</feature>
<sequence length="359" mass="39572">MNSPFHQRGTTTCIQSSALTHFHICNVCDKRFTRRDLMYTGRCNSCSSACLVCFNCYRTGGCKIIQAKHKAECGSYFTGFRADSWWKFPLSQQEEEEVQIIITDLERPHDEIASSTTVSLPEETIHTEAQKSLTKLADSYRDWVTKPTNLAGSEASSTPTEGYYSRTAQPRQVVHDNTGTSQGSNTAHIFHAERLPLLPWELEGIAAVDALVDQPPDLQGLGSSQSPNQSSASSHTISAEDLAVYGIAAQDHSVAGTTQKSDEDARAEGGNRETKVQGSESIENHAYQRALVEMAPQSHNQSARPHNSSSQPYYSLPQPEDPSAQSQDPWLQPQDPHAQPNNPRPQRQDSPEESLCTIA</sequence>
<dbReference type="AlphaFoldDB" id="A0A6A6GT97"/>
<accession>A0A6A6GT97</accession>
<dbReference type="EMBL" id="ML991884">
    <property type="protein sequence ID" value="KAF2228907.1"/>
    <property type="molecule type" value="Genomic_DNA"/>
</dbReference>
<feature type="compositionally biased region" description="Basic and acidic residues" evidence="1">
    <location>
        <begin position="260"/>
        <end position="275"/>
    </location>
</feature>
<organism evidence="2 3">
    <name type="scientific">Viridothelium virens</name>
    <name type="common">Speckled blister lichen</name>
    <name type="synonym">Trypethelium virens</name>
    <dbReference type="NCBI Taxonomy" id="1048519"/>
    <lineage>
        <taxon>Eukaryota</taxon>
        <taxon>Fungi</taxon>
        <taxon>Dikarya</taxon>
        <taxon>Ascomycota</taxon>
        <taxon>Pezizomycotina</taxon>
        <taxon>Dothideomycetes</taxon>
        <taxon>Dothideomycetes incertae sedis</taxon>
        <taxon>Trypetheliales</taxon>
        <taxon>Trypetheliaceae</taxon>
        <taxon>Viridothelium</taxon>
    </lineage>
</organism>
<feature type="region of interest" description="Disordered" evidence="1">
    <location>
        <begin position="217"/>
        <end position="236"/>
    </location>
</feature>
<name>A0A6A6GT97_VIRVR</name>
<feature type="region of interest" description="Disordered" evidence="1">
    <location>
        <begin position="149"/>
        <end position="184"/>
    </location>
</feature>
<evidence type="ECO:0000256" key="1">
    <source>
        <dbReference type="SAM" id="MobiDB-lite"/>
    </source>
</evidence>
<feature type="compositionally biased region" description="Low complexity" evidence="1">
    <location>
        <begin position="223"/>
        <end position="234"/>
    </location>
</feature>
<gene>
    <name evidence="2" type="ORF">EV356DRAFT_34297</name>
</gene>